<sequence length="130" mass="15063">MNRILTRYDILVKNEVEQMNLDFILNSTEKRVIYGTVWDDNLKDPKRVPEALVQVFKAGKNYQEDPLDIKLIGYVITDNSGDFIVGPFDLGTMVIFKIFKFWGNNNFDDEYGEGSFQTSGEHMKIITEEL</sequence>
<gene>
    <name evidence="1" type="ORF">I6U48_15600</name>
</gene>
<organism evidence="1 2">
    <name type="scientific">Clostridium thailandense</name>
    <dbReference type="NCBI Taxonomy" id="2794346"/>
    <lineage>
        <taxon>Bacteria</taxon>
        <taxon>Bacillati</taxon>
        <taxon>Bacillota</taxon>
        <taxon>Clostridia</taxon>
        <taxon>Eubacteriales</taxon>
        <taxon>Clostridiaceae</taxon>
        <taxon>Clostridium</taxon>
    </lineage>
</organism>
<dbReference type="Proteomes" id="UP000694308">
    <property type="component" value="Unassembled WGS sequence"/>
</dbReference>
<protein>
    <submittedName>
        <fullName evidence="1">Uncharacterized protein</fullName>
    </submittedName>
</protein>
<evidence type="ECO:0000313" key="1">
    <source>
        <dbReference type="EMBL" id="MBV7274328.1"/>
    </source>
</evidence>
<proteinExistence type="predicted"/>
<dbReference type="AlphaFoldDB" id="A0A949TXG4"/>
<comment type="caution">
    <text evidence="1">The sequence shown here is derived from an EMBL/GenBank/DDBJ whole genome shotgun (WGS) entry which is preliminary data.</text>
</comment>
<evidence type="ECO:0000313" key="2">
    <source>
        <dbReference type="Proteomes" id="UP000694308"/>
    </source>
</evidence>
<dbReference type="EMBL" id="JAEEGC010000073">
    <property type="protein sequence ID" value="MBV7274328.1"/>
    <property type="molecule type" value="Genomic_DNA"/>
</dbReference>
<reference evidence="1" key="1">
    <citation type="submission" date="2020-12" db="EMBL/GenBank/DDBJ databases">
        <title>Clostridium thailandense sp. nov., a novel acetogenic bacterium isolated from peat land soil in Thailand.</title>
        <authorList>
            <person name="Chaikitkaew S."/>
            <person name="Birkeland N.K."/>
        </authorList>
    </citation>
    <scope>NUCLEOTIDE SEQUENCE</scope>
    <source>
        <strain evidence="1">PL3</strain>
    </source>
</reference>
<name>A0A949TXG4_9CLOT</name>
<accession>A0A949TXG4</accession>
<dbReference type="RefSeq" id="WP_218321395.1">
    <property type="nucleotide sequence ID" value="NZ_JAEEGC010000073.1"/>
</dbReference>
<keyword evidence="2" id="KW-1185">Reference proteome</keyword>